<dbReference type="PANTHER" id="PTHR13182">
    <property type="entry name" value="ZINC FINGER PROTEIN 622"/>
    <property type="match status" value="1"/>
</dbReference>
<organism evidence="2 3">
    <name type="scientific">Blyttiomyces helicus</name>
    <dbReference type="NCBI Taxonomy" id="388810"/>
    <lineage>
        <taxon>Eukaryota</taxon>
        <taxon>Fungi</taxon>
        <taxon>Fungi incertae sedis</taxon>
        <taxon>Chytridiomycota</taxon>
        <taxon>Chytridiomycota incertae sedis</taxon>
        <taxon>Chytridiomycetes</taxon>
        <taxon>Chytridiomycetes incertae sedis</taxon>
        <taxon>Blyttiomyces</taxon>
    </lineage>
</organism>
<evidence type="ECO:0000313" key="2">
    <source>
        <dbReference type="EMBL" id="RKO83295.1"/>
    </source>
</evidence>
<sequence length="179" mass="19339">MAKKHGFFIPDAEFLADIPGLLDYLRESSTATAIASGVIGPSNAPRRFASTWPMQPANYEDAGLGRFYDFSLELDESEIADERNLSPGPFDSFFTSSLPAPPAANDPQLTLPSGTKIGRRQHARIWRQTLPPSAEHALVFARRPESSRTVPTRKGAPRGRDAGQGTADHAAEVPGPDVV</sequence>
<dbReference type="AlphaFoldDB" id="A0A4P9VWQ9"/>
<dbReference type="GO" id="GO:0042273">
    <property type="term" value="P:ribosomal large subunit biogenesis"/>
    <property type="evidence" value="ECO:0007669"/>
    <property type="project" value="TreeGrafter"/>
</dbReference>
<evidence type="ECO:0000256" key="1">
    <source>
        <dbReference type="SAM" id="MobiDB-lite"/>
    </source>
</evidence>
<protein>
    <submittedName>
        <fullName evidence="2">Uncharacterized protein</fullName>
    </submittedName>
</protein>
<dbReference type="InterPro" id="IPR040025">
    <property type="entry name" value="Znf622/Rei1/Reh1"/>
</dbReference>
<proteinExistence type="predicted"/>
<feature type="region of interest" description="Disordered" evidence="1">
    <location>
        <begin position="140"/>
        <end position="179"/>
    </location>
</feature>
<dbReference type="EMBL" id="ML001414">
    <property type="protein sequence ID" value="RKO83295.1"/>
    <property type="molecule type" value="Genomic_DNA"/>
</dbReference>
<evidence type="ECO:0000313" key="3">
    <source>
        <dbReference type="Proteomes" id="UP000269721"/>
    </source>
</evidence>
<keyword evidence="3" id="KW-1185">Reference proteome</keyword>
<dbReference type="PANTHER" id="PTHR13182:SF8">
    <property type="entry name" value="CYTOPLASMIC 60S SUBUNIT BIOGENESIS FACTOR ZNF622"/>
    <property type="match status" value="1"/>
</dbReference>
<accession>A0A4P9VWQ9</accession>
<dbReference type="OrthoDB" id="19329at2759"/>
<dbReference type="Proteomes" id="UP000269721">
    <property type="component" value="Unassembled WGS sequence"/>
</dbReference>
<dbReference type="GO" id="GO:0030687">
    <property type="term" value="C:preribosome, large subunit precursor"/>
    <property type="evidence" value="ECO:0007669"/>
    <property type="project" value="TreeGrafter"/>
</dbReference>
<gene>
    <name evidence="2" type="ORF">BDK51DRAFT_50078</name>
</gene>
<name>A0A4P9VWQ9_9FUNG</name>
<reference evidence="3" key="1">
    <citation type="journal article" date="2018" name="Nat. Microbiol.">
        <title>Leveraging single-cell genomics to expand the fungal tree of life.</title>
        <authorList>
            <person name="Ahrendt S.R."/>
            <person name="Quandt C.A."/>
            <person name="Ciobanu D."/>
            <person name="Clum A."/>
            <person name="Salamov A."/>
            <person name="Andreopoulos B."/>
            <person name="Cheng J.F."/>
            <person name="Woyke T."/>
            <person name="Pelin A."/>
            <person name="Henrissat B."/>
            <person name="Reynolds N.K."/>
            <person name="Benny G.L."/>
            <person name="Smith M.E."/>
            <person name="James T.Y."/>
            <person name="Grigoriev I.V."/>
        </authorList>
    </citation>
    <scope>NUCLEOTIDE SEQUENCE [LARGE SCALE GENOMIC DNA]</scope>
</reference>